<dbReference type="RefSeq" id="WP_346824170.1">
    <property type="nucleotide sequence ID" value="NZ_JBDKWZ010000022.1"/>
</dbReference>
<comment type="caution">
    <text evidence="2">The sequence shown here is derived from an EMBL/GenBank/DDBJ whole genome shotgun (WGS) entry which is preliminary data.</text>
</comment>
<proteinExistence type="predicted"/>
<gene>
    <name evidence="2" type="ORF">AAG747_25965</name>
</gene>
<reference evidence="2 3" key="1">
    <citation type="submission" date="2024-04" db="EMBL/GenBank/DDBJ databases">
        <title>Novel genus in family Flammeovirgaceae.</title>
        <authorList>
            <person name="Nguyen T.H."/>
            <person name="Vuong T.Q."/>
            <person name="Le H."/>
            <person name="Kim S.-G."/>
        </authorList>
    </citation>
    <scope>NUCLEOTIDE SEQUENCE [LARGE SCALE GENOMIC DNA]</scope>
    <source>
        <strain evidence="2 3">JCM 23209</strain>
    </source>
</reference>
<keyword evidence="1" id="KW-0732">Signal</keyword>
<dbReference type="Proteomes" id="UP001403385">
    <property type="component" value="Unassembled WGS sequence"/>
</dbReference>
<feature type="signal peptide" evidence="1">
    <location>
        <begin position="1"/>
        <end position="22"/>
    </location>
</feature>
<protein>
    <submittedName>
        <fullName evidence="2">Uncharacterized protein</fullName>
    </submittedName>
</protein>
<name>A0AAW9SGD4_9BACT</name>
<organism evidence="2 3">
    <name type="scientific">Rapidithrix thailandica</name>
    <dbReference type="NCBI Taxonomy" id="413964"/>
    <lineage>
        <taxon>Bacteria</taxon>
        <taxon>Pseudomonadati</taxon>
        <taxon>Bacteroidota</taxon>
        <taxon>Cytophagia</taxon>
        <taxon>Cytophagales</taxon>
        <taxon>Flammeovirgaceae</taxon>
        <taxon>Rapidithrix</taxon>
    </lineage>
</organism>
<feature type="chain" id="PRO_5043903356" evidence="1">
    <location>
        <begin position="23"/>
        <end position="498"/>
    </location>
</feature>
<evidence type="ECO:0000313" key="3">
    <source>
        <dbReference type="Proteomes" id="UP001403385"/>
    </source>
</evidence>
<accession>A0AAW9SGD4</accession>
<keyword evidence="3" id="KW-1185">Reference proteome</keyword>
<dbReference type="AlphaFoldDB" id="A0AAW9SGD4"/>
<evidence type="ECO:0000256" key="1">
    <source>
        <dbReference type="SAM" id="SignalP"/>
    </source>
</evidence>
<sequence length="498" mass="56441">MRQFQLIYGLLALFLPVSFAFAQEDEPVDYTAKYFQEDKTSQADTTQMDAWDIMNPLFLADSNNVFRSNFGIMRVGDQQYIGFRLQPEFAFGKLGFGLDIPVFFNLDDGKFRSDAFENGAGPFRLFRYIRYGVKKRDPFYAKVGDLTGAYLGYGILINNYTNATSLERRKVGANIDIRVNNFIGLEAMYSDFNFASFNLFGMRPYVRPFGMTDIPIARTFEIGVSYVTDHDQTSTHFSDSVSYASQFLADKGVSAFSADMGVNLVRTPFFNLLGYAQFAKINKIKSQVLADTLEAMAPTHELMADYKSGKGASIGLNAKLNFLGNVLRMDARLERQWYSDYFIPQFFNATYEINKDARILQLTSATNQPGIYGSLYGMILNKVRLGGSLLLPDKYDETNPASVKLNADIINVLDNRLDIRGMYYKGGLADLSDAFELDEQSLAKVSVTYRIFKIFAAGIDYYWTFARQEDGRLDVDHQILPYFGLNIPLYSNKQQTVK</sequence>
<evidence type="ECO:0000313" key="2">
    <source>
        <dbReference type="EMBL" id="MEN7551389.1"/>
    </source>
</evidence>
<dbReference type="EMBL" id="JBDKWZ010000022">
    <property type="protein sequence ID" value="MEN7551389.1"/>
    <property type="molecule type" value="Genomic_DNA"/>
</dbReference>